<feature type="compositionally biased region" description="Basic and acidic residues" evidence="1">
    <location>
        <begin position="100"/>
        <end position="119"/>
    </location>
</feature>
<gene>
    <name evidence="2" type="ORF">GCM10010126_27210</name>
</gene>
<protein>
    <submittedName>
        <fullName evidence="2">Uncharacterized protein</fullName>
    </submittedName>
</protein>
<feature type="region of interest" description="Disordered" evidence="1">
    <location>
        <begin position="1"/>
        <end position="21"/>
    </location>
</feature>
<feature type="region of interest" description="Disordered" evidence="1">
    <location>
        <begin position="52"/>
        <end position="127"/>
    </location>
</feature>
<accession>A0AA37F4H3</accession>
<reference evidence="2" key="1">
    <citation type="journal article" date="2014" name="Int. J. Syst. Evol. Microbiol.">
        <title>Complete genome sequence of Corynebacterium casei LMG S-19264T (=DSM 44701T), isolated from a smear-ripened cheese.</title>
        <authorList>
            <consortium name="US DOE Joint Genome Institute (JGI-PGF)"/>
            <person name="Walter F."/>
            <person name="Albersmeier A."/>
            <person name="Kalinowski J."/>
            <person name="Ruckert C."/>
        </authorList>
    </citation>
    <scope>NUCLEOTIDE SEQUENCE</scope>
    <source>
        <strain evidence="2">JCM 3093</strain>
    </source>
</reference>
<comment type="caution">
    <text evidence="2">The sequence shown here is derived from an EMBL/GenBank/DDBJ whole genome shotgun (WGS) entry which is preliminary data.</text>
</comment>
<organism evidence="2 3">
    <name type="scientific">Planomonospora parontospora</name>
    <dbReference type="NCBI Taxonomy" id="58119"/>
    <lineage>
        <taxon>Bacteria</taxon>
        <taxon>Bacillati</taxon>
        <taxon>Actinomycetota</taxon>
        <taxon>Actinomycetes</taxon>
        <taxon>Streptosporangiales</taxon>
        <taxon>Streptosporangiaceae</taxon>
        <taxon>Planomonospora</taxon>
    </lineage>
</organism>
<feature type="compositionally biased region" description="Low complexity" evidence="1">
    <location>
        <begin position="75"/>
        <end position="84"/>
    </location>
</feature>
<name>A0AA37F4H3_9ACTN</name>
<evidence type="ECO:0000256" key="1">
    <source>
        <dbReference type="SAM" id="MobiDB-lite"/>
    </source>
</evidence>
<dbReference type="AlphaFoldDB" id="A0AA37F4H3"/>
<proteinExistence type="predicted"/>
<sequence>MILDRNNTEAGSSGNESEDLAELRQLLFGTVPGPTEEESLDMFTQTFSSAEADLSLLPEPDVFGPGGADGDPAPDDAGSGPFGATGPEDDPWDLSGADDPGGHHPDDGHDPHDDSHDGWDPLFGGDV</sequence>
<reference evidence="2" key="2">
    <citation type="submission" date="2022-09" db="EMBL/GenBank/DDBJ databases">
        <authorList>
            <person name="Sun Q."/>
            <person name="Ohkuma M."/>
        </authorList>
    </citation>
    <scope>NUCLEOTIDE SEQUENCE</scope>
    <source>
        <strain evidence="2">JCM 3093</strain>
    </source>
</reference>
<dbReference type="Proteomes" id="UP000627984">
    <property type="component" value="Unassembled WGS sequence"/>
</dbReference>
<evidence type="ECO:0000313" key="2">
    <source>
        <dbReference type="EMBL" id="GGK66436.1"/>
    </source>
</evidence>
<evidence type="ECO:0000313" key="3">
    <source>
        <dbReference type="Proteomes" id="UP000627984"/>
    </source>
</evidence>
<dbReference type="EMBL" id="BMQD01000007">
    <property type="protein sequence ID" value="GGK66436.1"/>
    <property type="molecule type" value="Genomic_DNA"/>
</dbReference>